<reference evidence="2 3" key="1">
    <citation type="submission" date="2019-08" db="EMBL/GenBank/DDBJ databases">
        <title>Bradyrhizobium hipponensis sp. nov., a rhizobium isolated from a Lupinus angustifolius root nodule in Tunisia.</title>
        <authorList>
            <person name="Off K."/>
            <person name="Rejili M."/>
            <person name="Mars M."/>
            <person name="Brachmann A."/>
            <person name="Marin M."/>
        </authorList>
    </citation>
    <scope>NUCLEOTIDE SEQUENCE [LARGE SCALE GENOMIC DNA]</scope>
    <source>
        <strain evidence="2 3">CTAW71</strain>
    </source>
</reference>
<comment type="caution">
    <text evidence="2">The sequence shown here is derived from an EMBL/GenBank/DDBJ whole genome shotgun (WGS) entry which is preliminary data.</text>
</comment>
<evidence type="ECO:0000313" key="2">
    <source>
        <dbReference type="EMBL" id="TYL92526.1"/>
    </source>
</evidence>
<sequence>MRGAVLRPAVLLALADGAGFPQHGDRPAAERAGRLQSFLEHQHSDRSPRDISAPAPLRPAKAWSTTPKLIHTPSISPLKYDRE</sequence>
<feature type="compositionally biased region" description="Basic and acidic residues" evidence="1">
    <location>
        <begin position="40"/>
        <end position="49"/>
    </location>
</feature>
<dbReference type="Proteomes" id="UP000324758">
    <property type="component" value="Unassembled WGS sequence"/>
</dbReference>
<proteinExistence type="predicted"/>
<evidence type="ECO:0000313" key="3">
    <source>
        <dbReference type="Proteomes" id="UP000324758"/>
    </source>
</evidence>
<organism evidence="2 3">
    <name type="scientific">Bradyrhizobium rifense</name>
    <dbReference type="NCBI Taxonomy" id="515499"/>
    <lineage>
        <taxon>Bacteria</taxon>
        <taxon>Pseudomonadati</taxon>
        <taxon>Pseudomonadota</taxon>
        <taxon>Alphaproteobacteria</taxon>
        <taxon>Hyphomicrobiales</taxon>
        <taxon>Nitrobacteraceae</taxon>
        <taxon>Bradyrhizobium</taxon>
    </lineage>
</organism>
<dbReference type="EMBL" id="VSSS01000037">
    <property type="protein sequence ID" value="TYL92526.1"/>
    <property type="molecule type" value="Genomic_DNA"/>
</dbReference>
<keyword evidence="3" id="KW-1185">Reference proteome</keyword>
<protein>
    <submittedName>
        <fullName evidence="2">Uncharacterized protein</fullName>
    </submittedName>
</protein>
<gene>
    <name evidence="2" type="ORF">FXB40_23965</name>
</gene>
<accession>A0A5D3K8T1</accession>
<name>A0A5D3K8T1_9BRAD</name>
<evidence type="ECO:0000256" key="1">
    <source>
        <dbReference type="SAM" id="MobiDB-lite"/>
    </source>
</evidence>
<feature type="region of interest" description="Disordered" evidence="1">
    <location>
        <begin position="39"/>
        <end position="83"/>
    </location>
</feature>
<dbReference type="AlphaFoldDB" id="A0A5D3K8T1"/>